<keyword evidence="4" id="KW-0949">S-adenosyl-L-methionine</keyword>
<dbReference type="Proteomes" id="UP000238701">
    <property type="component" value="Unassembled WGS sequence"/>
</dbReference>
<evidence type="ECO:0000256" key="8">
    <source>
        <dbReference type="SAM" id="MobiDB-lite"/>
    </source>
</evidence>
<evidence type="ECO:0000256" key="5">
    <source>
        <dbReference type="ARBA" id="ARBA00022723"/>
    </source>
</evidence>
<feature type="compositionally biased region" description="Polar residues" evidence="8">
    <location>
        <begin position="275"/>
        <end position="287"/>
    </location>
</feature>
<evidence type="ECO:0000256" key="3">
    <source>
        <dbReference type="ARBA" id="ARBA00022679"/>
    </source>
</evidence>
<dbReference type="SFLD" id="SFLDG01061">
    <property type="entry name" value="methylthiotransferase"/>
    <property type="match status" value="1"/>
</dbReference>
<protein>
    <submittedName>
        <fullName evidence="11">MiaB-like tRNA modifying enzyme</fullName>
    </submittedName>
</protein>
<evidence type="ECO:0000256" key="7">
    <source>
        <dbReference type="ARBA" id="ARBA00023014"/>
    </source>
</evidence>
<accession>A0A2U3LC77</accession>
<keyword evidence="2" id="KW-0004">4Fe-4S</keyword>
<dbReference type="SMART" id="SM00729">
    <property type="entry name" value="Elp3"/>
    <property type="match status" value="1"/>
</dbReference>
<keyword evidence="3" id="KW-0808">Transferase</keyword>
<dbReference type="InterPro" id="IPR058240">
    <property type="entry name" value="rSAM_sf"/>
</dbReference>
<dbReference type="InterPro" id="IPR005839">
    <property type="entry name" value="Methylthiotransferase"/>
</dbReference>
<dbReference type="PANTHER" id="PTHR43020:SF2">
    <property type="entry name" value="MITOCHONDRIAL TRNA METHYLTHIOTRANSFERASE CDK5RAP1"/>
    <property type="match status" value="1"/>
</dbReference>
<evidence type="ECO:0000256" key="2">
    <source>
        <dbReference type="ARBA" id="ARBA00022485"/>
    </source>
</evidence>
<evidence type="ECO:0000259" key="10">
    <source>
        <dbReference type="PROSITE" id="PS51918"/>
    </source>
</evidence>
<comment type="cofactor">
    <cofactor evidence="1">
        <name>[4Fe-4S] cluster</name>
        <dbReference type="ChEBI" id="CHEBI:49883"/>
    </cofactor>
</comment>
<dbReference type="GO" id="GO:0051539">
    <property type="term" value="F:4 iron, 4 sulfur cluster binding"/>
    <property type="evidence" value="ECO:0007669"/>
    <property type="project" value="UniProtKB-KW"/>
</dbReference>
<evidence type="ECO:0000313" key="12">
    <source>
        <dbReference type="Proteomes" id="UP000238701"/>
    </source>
</evidence>
<dbReference type="PROSITE" id="PS01278">
    <property type="entry name" value="MTTASE_RADICAL"/>
    <property type="match status" value="1"/>
</dbReference>
<dbReference type="GO" id="GO:0005829">
    <property type="term" value="C:cytosol"/>
    <property type="evidence" value="ECO:0007669"/>
    <property type="project" value="TreeGrafter"/>
</dbReference>
<dbReference type="Gene3D" id="3.40.50.12160">
    <property type="entry name" value="Methylthiotransferase, N-terminal domain"/>
    <property type="match status" value="1"/>
</dbReference>
<evidence type="ECO:0000313" key="11">
    <source>
        <dbReference type="EMBL" id="SPF49508.1"/>
    </source>
</evidence>
<sequence>MRYHKNVPGYYVENFGCRATQADGAALERQFEELGLSRASNSSQAAIVVLNTCTVTAAADQDARAAIRRIQRRNPEASIVVTGCYAQRAPAEIASLPGVTHVIGNSHKHQLAEIVGATADSESVLDSGWRSASSAAMEPPTPSRALAPGGRAFIPVANLSAPAGPPKPEAERPIFVSDIFAHTELLAAPVFDAPNERTRPNLKIQDGCDNRCSFCVIPYVRGQSRSLPPDRIIGEVNALVDAGYREIVLSGINLGRWGRDLGPQAPDLRPRTPDLSPQPSALSQTPASGVRGLRSDAAFQKLESRSRDPRFEDLIRAILAETSIEKLRISSVEPMDWTDDLIVLVASSARIAKHAHVPMQSASDAVLRRMHRKYRPWHYREKIEKIHAAMPTAAIGADVMVGFPGETDAEFEATRRMVEDLPFTYLHVFTYSARPGTPAASLPNQVPVRVARERNRVLRELAADKKLAFMRSFVGKEIEAITLKSECGAGECGAGTPARESRPAEFTEALTDNYLKLHLKGRHQPNRWLRAQVEDVIDGALEGAAKHADSPSS</sequence>
<keyword evidence="5" id="KW-0479">Metal-binding</keyword>
<feature type="domain" description="MTTase N-terminal" evidence="9">
    <location>
        <begin position="8"/>
        <end position="120"/>
    </location>
</feature>
<feature type="region of interest" description="Disordered" evidence="8">
    <location>
        <begin position="263"/>
        <end position="290"/>
    </location>
</feature>
<dbReference type="SUPFAM" id="SSF102114">
    <property type="entry name" value="Radical SAM enzymes"/>
    <property type="match status" value="1"/>
</dbReference>
<dbReference type="Pfam" id="PF00919">
    <property type="entry name" value="UPF0004"/>
    <property type="match status" value="1"/>
</dbReference>
<evidence type="ECO:0000256" key="4">
    <source>
        <dbReference type="ARBA" id="ARBA00022691"/>
    </source>
</evidence>
<dbReference type="PROSITE" id="PS51918">
    <property type="entry name" value="RADICAL_SAM"/>
    <property type="match status" value="1"/>
</dbReference>
<dbReference type="OrthoDB" id="9805215at2"/>
<dbReference type="InterPro" id="IPR038135">
    <property type="entry name" value="Methylthiotransferase_N_sf"/>
</dbReference>
<dbReference type="InterPro" id="IPR006638">
    <property type="entry name" value="Elp3/MiaA/NifB-like_rSAM"/>
</dbReference>
<keyword evidence="6" id="KW-0408">Iron</keyword>
<dbReference type="InterPro" id="IPR023404">
    <property type="entry name" value="rSAM_horseshoe"/>
</dbReference>
<organism evidence="11 12">
    <name type="scientific">Candidatus Sulfotelmatobacter kueseliae</name>
    <dbReference type="NCBI Taxonomy" id="2042962"/>
    <lineage>
        <taxon>Bacteria</taxon>
        <taxon>Pseudomonadati</taxon>
        <taxon>Acidobacteriota</taxon>
        <taxon>Terriglobia</taxon>
        <taxon>Terriglobales</taxon>
        <taxon>Candidatus Korobacteraceae</taxon>
        <taxon>Candidatus Sulfotelmatobacter</taxon>
    </lineage>
</organism>
<keyword evidence="7" id="KW-0411">Iron-sulfur</keyword>
<name>A0A2U3LC77_9BACT</name>
<dbReference type="PANTHER" id="PTHR43020">
    <property type="entry name" value="CDK5 REGULATORY SUBUNIT-ASSOCIATED PROTEIN 1"/>
    <property type="match status" value="1"/>
</dbReference>
<dbReference type="EMBL" id="OMOD01000190">
    <property type="protein sequence ID" value="SPF49508.1"/>
    <property type="molecule type" value="Genomic_DNA"/>
</dbReference>
<dbReference type="Pfam" id="PF04055">
    <property type="entry name" value="Radical_SAM"/>
    <property type="match status" value="1"/>
</dbReference>
<dbReference type="Gene3D" id="3.80.30.20">
    <property type="entry name" value="tm_1862 like domain"/>
    <property type="match status" value="1"/>
</dbReference>
<reference evidence="12" key="1">
    <citation type="submission" date="2018-02" db="EMBL/GenBank/DDBJ databases">
        <authorList>
            <person name="Hausmann B."/>
        </authorList>
    </citation>
    <scope>NUCLEOTIDE SEQUENCE [LARGE SCALE GENOMIC DNA]</scope>
    <source>
        <strain evidence="12">Peat soil MAG SbA1</strain>
    </source>
</reference>
<dbReference type="SFLD" id="SFLDS00029">
    <property type="entry name" value="Radical_SAM"/>
    <property type="match status" value="1"/>
</dbReference>
<dbReference type="GO" id="GO:0046872">
    <property type="term" value="F:metal ion binding"/>
    <property type="evidence" value="ECO:0007669"/>
    <property type="project" value="UniProtKB-KW"/>
</dbReference>
<evidence type="ECO:0000256" key="6">
    <source>
        <dbReference type="ARBA" id="ARBA00023004"/>
    </source>
</evidence>
<dbReference type="InterPro" id="IPR020612">
    <property type="entry name" value="Methylthiotransferase_CS"/>
</dbReference>
<evidence type="ECO:0000256" key="1">
    <source>
        <dbReference type="ARBA" id="ARBA00001966"/>
    </source>
</evidence>
<dbReference type="InterPro" id="IPR007197">
    <property type="entry name" value="rSAM"/>
</dbReference>
<feature type="domain" description="Radical SAM core" evidence="10">
    <location>
        <begin position="194"/>
        <end position="468"/>
    </location>
</feature>
<dbReference type="GO" id="GO:0035597">
    <property type="term" value="F:tRNA-2-methylthio-N(6)-dimethylallyladenosine(37) synthase activity"/>
    <property type="evidence" value="ECO:0007669"/>
    <property type="project" value="TreeGrafter"/>
</dbReference>
<dbReference type="AlphaFoldDB" id="A0A2U3LC77"/>
<gene>
    <name evidence="11" type="ORF">SBA1_910056</name>
</gene>
<dbReference type="InterPro" id="IPR013848">
    <property type="entry name" value="Methylthiotransferase_N"/>
</dbReference>
<evidence type="ECO:0000259" key="9">
    <source>
        <dbReference type="PROSITE" id="PS51449"/>
    </source>
</evidence>
<proteinExistence type="predicted"/>
<dbReference type="PROSITE" id="PS51449">
    <property type="entry name" value="MTTASE_N"/>
    <property type="match status" value="1"/>
</dbReference>